<evidence type="ECO:0000256" key="2">
    <source>
        <dbReference type="SAM" id="MobiDB-lite"/>
    </source>
</evidence>
<organism evidence="3 4">
    <name type="scientific">Fusarium langsethiae</name>
    <dbReference type="NCBI Taxonomy" id="179993"/>
    <lineage>
        <taxon>Eukaryota</taxon>
        <taxon>Fungi</taxon>
        <taxon>Dikarya</taxon>
        <taxon>Ascomycota</taxon>
        <taxon>Pezizomycotina</taxon>
        <taxon>Sordariomycetes</taxon>
        <taxon>Hypocreomycetidae</taxon>
        <taxon>Hypocreales</taxon>
        <taxon>Nectriaceae</taxon>
        <taxon>Fusarium</taxon>
    </lineage>
</organism>
<keyword evidence="1" id="KW-0175">Coiled coil</keyword>
<evidence type="ECO:0000313" key="3">
    <source>
        <dbReference type="EMBL" id="KPA39388.1"/>
    </source>
</evidence>
<sequence length="212" mass="24336">MAKRTQISTMYWEATCLPPTTILPSQISYKPSSGSQTVSLTADGLDQIKKLLNPDTATPDQKLPEQFANPECEEPLVHPMRLKLKYSEEAEAGMRYRRPAPESLPRRHPRRHPRDECRTTASRNTEGPSRLAPISKKEPTNRPQVLSLANYGRVKRSGFNICDQALYTRIESDALLRQTRDQLDSVDRAYDKFRNSYEEFERAIRASKDKKK</sequence>
<protein>
    <submittedName>
        <fullName evidence="3">Uncharacterized protein</fullName>
    </submittedName>
</protein>
<evidence type="ECO:0000256" key="1">
    <source>
        <dbReference type="SAM" id="Coils"/>
    </source>
</evidence>
<feature type="region of interest" description="Disordered" evidence="2">
    <location>
        <begin position="93"/>
        <end position="143"/>
    </location>
</feature>
<feature type="coiled-coil region" evidence="1">
    <location>
        <begin position="183"/>
        <end position="210"/>
    </location>
</feature>
<proteinExistence type="predicted"/>
<keyword evidence="4" id="KW-1185">Reference proteome</keyword>
<comment type="caution">
    <text evidence="3">The sequence shown here is derived from an EMBL/GenBank/DDBJ whole genome shotgun (WGS) entry which is preliminary data.</text>
</comment>
<gene>
    <name evidence="3" type="ORF">FLAG1_07741</name>
</gene>
<accession>A0A0M9ET65</accession>
<evidence type="ECO:0000313" key="4">
    <source>
        <dbReference type="Proteomes" id="UP000037904"/>
    </source>
</evidence>
<reference evidence="3 4" key="1">
    <citation type="submission" date="2015-04" db="EMBL/GenBank/DDBJ databases">
        <title>The draft genome sequence of Fusarium langsethiae, a T-2/HT-2 mycotoxin producer.</title>
        <authorList>
            <person name="Lysoe E."/>
            <person name="Divon H.H."/>
            <person name="Terzi V."/>
            <person name="Orru L."/>
            <person name="Lamontanara A."/>
            <person name="Kolseth A.-K."/>
            <person name="Frandsen R.J."/>
            <person name="Nielsen K."/>
            <person name="Thrane U."/>
        </authorList>
    </citation>
    <scope>NUCLEOTIDE SEQUENCE [LARGE SCALE GENOMIC DNA]</scope>
    <source>
        <strain evidence="3 4">Fl201059</strain>
    </source>
</reference>
<dbReference type="Proteomes" id="UP000037904">
    <property type="component" value="Unassembled WGS sequence"/>
</dbReference>
<dbReference type="EMBL" id="JXCE01000197">
    <property type="protein sequence ID" value="KPA39388.1"/>
    <property type="molecule type" value="Genomic_DNA"/>
</dbReference>
<dbReference type="AlphaFoldDB" id="A0A0M9ET65"/>
<dbReference type="OrthoDB" id="5084387at2759"/>
<name>A0A0M9ET65_FUSLA</name>